<evidence type="ECO:0000313" key="2">
    <source>
        <dbReference type="Proteomes" id="UP001161064"/>
    </source>
</evidence>
<organism evidence="1 2">
    <name type="scientific">Candidatus Phycosocius spiralis</name>
    <dbReference type="NCBI Taxonomy" id="2815099"/>
    <lineage>
        <taxon>Bacteria</taxon>
        <taxon>Pseudomonadati</taxon>
        <taxon>Pseudomonadota</taxon>
        <taxon>Alphaproteobacteria</taxon>
        <taxon>Caulobacterales</taxon>
        <taxon>Caulobacterales incertae sedis</taxon>
        <taxon>Candidatus Phycosocius</taxon>
    </lineage>
</organism>
<name>A0ABQ4PSD7_9PROT</name>
<evidence type="ECO:0000313" key="1">
    <source>
        <dbReference type="EMBL" id="GIU65921.1"/>
    </source>
</evidence>
<dbReference type="EMBL" id="BPFZ01000001">
    <property type="protein sequence ID" value="GIU65921.1"/>
    <property type="molecule type" value="Genomic_DNA"/>
</dbReference>
<reference evidence="1" key="1">
    <citation type="submission" date="2021-05" db="EMBL/GenBank/DDBJ databases">
        <authorList>
            <person name="Tanabe Y."/>
        </authorList>
    </citation>
    <scope>NUCLEOTIDE SEQUENCE</scope>
    <source>
        <strain evidence="1">BOTRYCO-1</strain>
    </source>
</reference>
<protein>
    <submittedName>
        <fullName evidence="1">Uncharacterized protein</fullName>
    </submittedName>
</protein>
<gene>
    <name evidence="1" type="ORF">PsB1_0075</name>
</gene>
<reference evidence="1" key="2">
    <citation type="journal article" date="2023" name="ISME Commun">
        <title>Characterization of a bloom-associated alphaproteobacterial lineage, 'Candidatus Phycosocius': insights into freshwater algal-bacterial interactions.</title>
        <authorList>
            <person name="Tanabe Y."/>
            <person name="Yamaguchi H."/>
            <person name="Yoshida M."/>
            <person name="Kai A."/>
            <person name="Okazaki Y."/>
        </authorList>
    </citation>
    <scope>NUCLEOTIDE SEQUENCE</scope>
    <source>
        <strain evidence="1">BOTRYCO-1</strain>
    </source>
</reference>
<keyword evidence="2" id="KW-1185">Reference proteome</keyword>
<proteinExistence type="predicted"/>
<accession>A0ABQ4PSD7</accession>
<sequence length="46" mass="4731">MTGELGDRVVLGDDPDLGLTRLLAFPPDFALGGVGLLGLPELELAP</sequence>
<dbReference type="Proteomes" id="UP001161064">
    <property type="component" value="Unassembled WGS sequence"/>
</dbReference>
<comment type="caution">
    <text evidence="1">The sequence shown here is derived from an EMBL/GenBank/DDBJ whole genome shotgun (WGS) entry which is preliminary data.</text>
</comment>